<dbReference type="Proteomes" id="UP000004508">
    <property type="component" value="Unassembled WGS sequence"/>
</dbReference>
<comment type="caution">
    <text evidence="1">The sequence shown here is derived from an EMBL/GenBank/DDBJ whole genome shotgun (WGS) entry which is preliminary data.</text>
</comment>
<accession>D6U6U6</accession>
<protein>
    <submittedName>
        <fullName evidence="1">Uncharacterized protein</fullName>
    </submittedName>
</protein>
<evidence type="ECO:0000313" key="1">
    <source>
        <dbReference type="EMBL" id="EFH80707.1"/>
    </source>
</evidence>
<evidence type="ECO:0000313" key="2">
    <source>
        <dbReference type="Proteomes" id="UP000004508"/>
    </source>
</evidence>
<organism evidence="1 2">
    <name type="scientific">Ktedonobacter racemifer DSM 44963</name>
    <dbReference type="NCBI Taxonomy" id="485913"/>
    <lineage>
        <taxon>Bacteria</taxon>
        <taxon>Bacillati</taxon>
        <taxon>Chloroflexota</taxon>
        <taxon>Ktedonobacteria</taxon>
        <taxon>Ktedonobacterales</taxon>
        <taxon>Ktedonobacteraceae</taxon>
        <taxon>Ktedonobacter</taxon>
    </lineage>
</organism>
<keyword evidence="2" id="KW-1185">Reference proteome</keyword>
<gene>
    <name evidence="1" type="ORF">Krac_1323</name>
</gene>
<sequence length="55" mass="5904">MQILAQMVRHPAGRIGLTLGLTLGFLASLRGNASKILLFAGLCHFLAGRTARTLR</sequence>
<name>D6U6U6_KTERA</name>
<proteinExistence type="predicted"/>
<dbReference type="AlphaFoldDB" id="D6U6U6"/>
<dbReference type="InParanoid" id="D6U6U6"/>
<dbReference type="RefSeq" id="WP_007923453.1">
    <property type="nucleotide sequence ID" value="NZ_ADVG01000005.1"/>
</dbReference>
<dbReference type="EMBL" id="ADVG01000005">
    <property type="protein sequence ID" value="EFH80707.1"/>
    <property type="molecule type" value="Genomic_DNA"/>
</dbReference>
<reference evidence="1 2" key="1">
    <citation type="journal article" date="2011" name="Stand. Genomic Sci.">
        <title>Non-contiguous finished genome sequence and contextual data of the filamentous soil bacterium Ktedonobacter racemifer type strain (SOSP1-21).</title>
        <authorList>
            <person name="Chang Y.J."/>
            <person name="Land M."/>
            <person name="Hauser L."/>
            <person name="Chertkov O."/>
            <person name="Del Rio T.G."/>
            <person name="Nolan M."/>
            <person name="Copeland A."/>
            <person name="Tice H."/>
            <person name="Cheng J.F."/>
            <person name="Lucas S."/>
            <person name="Han C."/>
            <person name="Goodwin L."/>
            <person name="Pitluck S."/>
            <person name="Ivanova N."/>
            <person name="Ovchinikova G."/>
            <person name="Pati A."/>
            <person name="Chen A."/>
            <person name="Palaniappan K."/>
            <person name="Mavromatis K."/>
            <person name="Liolios K."/>
            <person name="Brettin T."/>
            <person name="Fiebig A."/>
            <person name="Rohde M."/>
            <person name="Abt B."/>
            <person name="Goker M."/>
            <person name="Detter J.C."/>
            <person name="Woyke T."/>
            <person name="Bristow J."/>
            <person name="Eisen J.A."/>
            <person name="Markowitz V."/>
            <person name="Hugenholtz P."/>
            <person name="Kyrpides N.C."/>
            <person name="Klenk H.P."/>
            <person name="Lapidus A."/>
        </authorList>
    </citation>
    <scope>NUCLEOTIDE SEQUENCE [LARGE SCALE GENOMIC DNA]</scope>
    <source>
        <strain evidence="2">DSM 44963</strain>
    </source>
</reference>